<comment type="subcellular location">
    <subcellularLocation>
        <location evidence="1">Membrane</location>
        <topology evidence="1">Single-pass membrane protein</topology>
    </subcellularLocation>
</comment>
<dbReference type="GO" id="GO:0071949">
    <property type="term" value="F:FAD binding"/>
    <property type="evidence" value="ECO:0007669"/>
    <property type="project" value="InterPro"/>
</dbReference>
<dbReference type="PROSITE" id="PS51387">
    <property type="entry name" value="FAD_PCMH"/>
    <property type="match status" value="1"/>
</dbReference>
<dbReference type="SUPFAM" id="SSF56176">
    <property type="entry name" value="FAD-binding/transporter-associated domain-like"/>
    <property type="match status" value="1"/>
</dbReference>
<dbReference type="GO" id="GO:0050614">
    <property type="term" value="F:Delta24-sterol reductase activity"/>
    <property type="evidence" value="ECO:0007669"/>
    <property type="project" value="UniProtKB-EC"/>
</dbReference>
<accession>A0AAN7B800</accession>
<feature type="region of interest" description="Disordered" evidence="6">
    <location>
        <begin position="370"/>
        <end position="399"/>
    </location>
</feature>
<name>A0AAN7B800_9PEZI</name>
<dbReference type="PANTHER" id="PTHR10801:SF10">
    <property type="entry name" value="FAD BINDING DOMAIN PROTEIN (AFU_ORTHOLOGUE AFUA_6G14300)"/>
    <property type="match status" value="1"/>
</dbReference>
<evidence type="ECO:0000313" key="8">
    <source>
        <dbReference type="EMBL" id="KAK4213684.1"/>
    </source>
</evidence>
<keyword evidence="4" id="KW-1133">Transmembrane helix</keyword>
<proteinExistence type="predicted"/>
<keyword evidence="9" id="KW-1185">Reference proteome</keyword>
<evidence type="ECO:0000256" key="3">
    <source>
        <dbReference type="ARBA" id="ARBA00022692"/>
    </source>
</evidence>
<keyword evidence="5" id="KW-0472">Membrane</keyword>
<dbReference type="GO" id="GO:0000246">
    <property type="term" value="F:Delta24(24-1) sterol reductase activity"/>
    <property type="evidence" value="ECO:0007669"/>
    <property type="project" value="TreeGrafter"/>
</dbReference>
<dbReference type="EC" id="1.3.1.72" evidence="2"/>
<feature type="compositionally biased region" description="Basic and acidic residues" evidence="6">
    <location>
        <begin position="386"/>
        <end position="397"/>
    </location>
</feature>
<comment type="caution">
    <text evidence="8">The sequence shown here is derived from an EMBL/GenBank/DDBJ whole genome shotgun (WGS) entry which is preliminary data.</text>
</comment>
<evidence type="ECO:0000259" key="7">
    <source>
        <dbReference type="PROSITE" id="PS51387"/>
    </source>
</evidence>
<evidence type="ECO:0000256" key="1">
    <source>
        <dbReference type="ARBA" id="ARBA00004167"/>
    </source>
</evidence>
<dbReference type="GO" id="GO:0008202">
    <property type="term" value="P:steroid metabolic process"/>
    <property type="evidence" value="ECO:0007669"/>
    <property type="project" value="TreeGrafter"/>
</dbReference>
<evidence type="ECO:0000313" key="9">
    <source>
        <dbReference type="Proteomes" id="UP001301769"/>
    </source>
</evidence>
<sequence>MEAHAQVVDGIASTIRGFFKSGQSYRVSHGSSNSTRPGHATTRQKVVDISKLSNVITVNKQEKIALVEPNVPMDRLVEATLEHGLVPPVVMEFPGITVGGGFSGTSGESSSFRHGFFDETVNSVEMVLGNGDVVTTSRDERPDLFHGAAGAVGTLGIVTLVELRLVEAKKLVKTTYRRVQEIPEAISEIQKQTANPSLDYIDGIVFSREHSVIITGELTNEKPAETGIRTFSNADDPWFYMHVRETTRELGPSAPTVVEYIPLGEYLFRYDRAGFWVGRQGYTYFKLIPFNKFFRWLLDDYSHTRTLYHALHAGGIAEKFVVQDLALPYDTAEYFINWVDKELGIWPLWLCPLRGGCSLPTFHPVTALHLPPKSTDEESTDSDGEEIARPPRPEVDSTRSQPMLNIGVWGWGPSDHETFVYKNRALEVTLGRLGGRKWLYAHTYYTEDEFWNEYDHRSQYQRLREKYFATKLPTVYDKVKVRPSTPDKEDGQSSSGWLKSPLNLGKWISNDVWLRTWPIGGIYGMIRATLSGDISLHRDAKWRYKRD</sequence>
<evidence type="ECO:0000256" key="2">
    <source>
        <dbReference type="ARBA" id="ARBA00012405"/>
    </source>
</evidence>
<dbReference type="GO" id="GO:0016020">
    <property type="term" value="C:membrane"/>
    <property type="evidence" value="ECO:0007669"/>
    <property type="project" value="UniProtKB-SubCell"/>
</dbReference>
<dbReference type="GO" id="GO:0005737">
    <property type="term" value="C:cytoplasm"/>
    <property type="evidence" value="ECO:0007669"/>
    <property type="project" value="TreeGrafter"/>
</dbReference>
<dbReference type="InterPro" id="IPR036318">
    <property type="entry name" value="FAD-bd_PCMH-like_sf"/>
</dbReference>
<evidence type="ECO:0000256" key="4">
    <source>
        <dbReference type="ARBA" id="ARBA00022989"/>
    </source>
</evidence>
<gene>
    <name evidence="8" type="ORF">QBC37DRAFT_169594</name>
</gene>
<dbReference type="AlphaFoldDB" id="A0AAN7B800"/>
<dbReference type="InterPro" id="IPR006094">
    <property type="entry name" value="Oxid_FAD_bind_N"/>
</dbReference>
<dbReference type="PANTHER" id="PTHR10801">
    <property type="entry name" value="24-DEHYDROCHOLESTEROL REDUCTASE"/>
    <property type="match status" value="1"/>
</dbReference>
<evidence type="ECO:0000256" key="5">
    <source>
        <dbReference type="ARBA" id="ARBA00023136"/>
    </source>
</evidence>
<dbReference type="InterPro" id="IPR016166">
    <property type="entry name" value="FAD-bd_PCMH"/>
</dbReference>
<dbReference type="EMBL" id="MU858105">
    <property type="protein sequence ID" value="KAK4213684.1"/>
    <property type="molecule type" value="Genomic_DNA"/>
</dbReference>
<protein>
    <recommendedName>
        <fullName evidence="2">Delta(24)-sterol reductase</fullName>
        <ecNumber evidence="2">1.3.1.72</ecNumber>
    </recommendedName>
</protein>
<reference evidence="8" key="2">
    <citation type="submission" date="2023-05" db="EMBL/GenBank/DDBJ databases">
        <authorList>
            <consortium name="Lawrence Berkeley National Laboratory"/>
            <person name="Steindorff A."/>
            <person name="Hensen N."/>
            <person name="Bonometti L."/>
            <person name="Westerberg I."/>
            <person name="Brannstrom I.O."/>
            <person name="Guillou S."/>
            <person name="Cros-Aarteil S."/>
            <person name="Calhoun S."/>
            <person name="Haridas S."/>
            <person name="Kuo A."/>
            <person name="Mondo S."/>
            <person name="Pangilinan J."/>
            <person name="Riley R."/>
            <person name="Labutti K."/>
            <person name="Andreopoulos B."/>
            <person name="Lipzen A."/>
            <person name="Chen C."/>
            <person name="Yanf M."/>
            <person name="Daum C."/>
            <person name="Ng V."/>
            <person name="Clum A."/>
            <person name="Ohm R."/>
            <person name="Martin F."/>
            <person name="Silar P."/>
            <person name="Natvig D."/>
            <person name="Lalanne C."/>
            <person name="Gautier V."/>
            <person name="Ament-Velasquez S.L."/>
            <person name="Kruys A."/>
            <person name="Hutchinson M.I."/>
            <person name="Powell A.J."/>
            <person name="Barry K."/>
            <person name="Miller A.N."/>
            <person name="Grigoriev I.V."/>
            <person name="Debuchy R."/>
            <person name="Gladieux P."/>
            <person name="Thoren M.H."/>
            <person name="Johannesson H."/>
        </authorList>
    </citation>
    <scope>NUCLEOTIDE SEQUENCE</scope>
    <source>
        <strain evidence="8">PSN293</strain>
    </source>
</reference>
<dbReference type="InterPro" id="IPR040165">
    <property type="entry name" value="Diminuto-like"/>
</dbReference>
<keyword evidence="3" id="KW-0812">Transmembrane</keyword>
<dbReference type="Gene3D" id="3.30.465.10">
    <property type="match status" value="1"/>
</dbReference>
<reference evidence="8" key="1">
    <citation type="journal article" date="2023" name="Mol. Phylogenet. Evol.">
        <title>Genome-scale phylogeny and comparative genomics of the fungal order Sordariales.</title>
        <authorList>
            <person name="Hensen N."/>
            <person name="Bonometti L."/>
            <person name="Westerberg I."/>
            <person name="Brannstrom I.O."/>
            <person name="Guillou S."/>
            <person name="Cros-Aarteil S."/>
            <person name="Calhoun S."/>
            <person name="Haridas S."/>
            <person name="Kuo A."/>
            <person name="Mondo S."/>
            <person name="Pangilinan J."/>
            <person name="Riley R."/>
            <person name="LaButti K."/>
            <person name="Andreopoulos B."/>
            <person name="Lipzen A."/>
            <person name="Chen C."/>
            <person name="Yan M."/>
            <person name="Daum C."/>
            <person name="Ng V."/>
            <person name="Clum A."/>
            <person name="Steindorff A."/>
            <person name="Ohm R.A."/>
            <person name="Martin F."/>
            <person name="Silar P."/>
            <person name="Natvig D.O."/>
            <person name="Lalanne C."/>
            <person name="Gautier V."/>
            <person name="Ament-Velasquez S.L."/>
            <person name="Kruys A."/>
            <person name="Hutchinson M.I."/>
            <person name="Powell A.J."/>
            <person name="Barry K."/>
            <person name="Miller A.N."/>
            <person name="Grigoriev I.V."/>
            <person name="Debuchy R."/>
            <person name="Gladieux P."/>
            <person name="Hiltunen Thoren M."/>
            <person name="Johannesson H."/>
        </authorList>
    </citation>
    <scope>NUCLEOTIDE SEQUENCE</scope>
    <source>
        <strain evidence="8">PSN293</strain>
    </source>
</reference>
<feature type="domain" description="FAD-binding PCMH-type" evidence="7">
    <location>
        <begin position="1"/>
        <end position="168"/>
    </location>
</feature>
<dbReference type="Proteomes" id="UP001301769">
    <property type="component" value="Unassembled WGS sequence"/>
</dbReference>
<evidence type="ECO:0000256" key="6">
    <source>
        <dbReference type="SAM" id="MobiDB-lite"/>
    </source>
</evidence>
<dbReference type="FunFam" id="3.30.465.10:FF:000031">
    <property type="entry name" value="FAD binding domain protein"/>
    <property type="match status" value="1"/>
</dbReference>
<dbReference type="InterPro" id="IPR016169">
    <property type="entry name" value="FAD-bd_PCMH_sub2"/>
</dbReference>
<dbReference type="Pfam" id="PF01565">
    <property type="entry name" value="FAD_binding_4"/>
    <property type="match status" value="1"/>
</dbReference>
<organism evidence="8 9">
    <name type="scientific">Rhypophila decipiens</name>
    <dbReference type="NCBI Taxonomy" id="261697"/>
    <lineage>
        <taxon>Eukaryota</taxon>
        <taxon>Fungi</taxon>
        <taxon>Dikarya</taxon>
        <taxon>Ascomycota</taxon>
        <taxon>Pezizomycotina</taxon>
        <taxon>Sordariomycetes</taxon>
        <taxon>Sordariomycetidae</taxon>
        <taxon>Sordariales</taxon>
        <taxon>Naviculisporaceae</taxon>
        <taxon>Rhypophila</taxon>
    </lineage>
</organism>